<dbReference type="NCBIfam" id="TIGR00350">
    <property type="entry name" value="lytR_cpsA_psr"/>
    <property type="match status" value="1"/>
</dbReference>
<dbReference type="InterPro" id="IPR004474">
    <property type="entry name" value="LytR_CpsA_psr"/>
</dbReference>
<keyword evidence="3" id="KW-0812">Transmembrane</keyword>
<evidence type="ECO:0000313" key="6">
    <source>
        <dbReference type="Proteomes" id="UP001381003"/>
    </source>
</evidence>
<feature type="transmembrane region" description="Helical" evidence="3">
    <location>
        <begin position="33"/>
        <end position="54"/>
    </location>
</feature>
<comment type="similarity">
    <text evidence="1">Belongs to the LytR/CpsA/Psr (LCP) family.</text>
</comment>
<organism evidence="5 6">
    <name type="scientific">Janibacter terrae</name>
    <dbReference type="NCBI Taxonomy" id="103817"/>
    <lineage>
        <taxon>Bacteria</taxon>
        <taxon>Bacillati</taxon>
        <taxon>Actinomycetota</taxon>
        <taxon>Actinomycetes</taxon>
        <taxon>Micrococcales</taxon>
        <taxon>Intrasporangiaceae</taxon>
        <taxon>Janibacter</taxon>
    </lineage>
</organism>
<feature type="domain" description="Cell envelope-related transcriptional attenuator" evidence="4">
    <location>
        <begin position="107"/>
        <end position="244"/>
    </location>
</feature>
<dbReference type="EMBL" id="CP104874">
    <property type="protein sequence ID" value="WWF06283.1"/>
    <property type="molecule type" value="Genomic_DNA"/>
</dbReference>
<gene>
    <name evidence="5" type="ORF">N5P18_05260</name>
</gene>
<evidence type="ECO:0000259" key="4">
    <source>
        <dbReference type="Pfam" id="PF03816"/>
    </source>
</evidence>
<dbReference type="PANTHER" id="PTHR33392:SF6">
    <property type="entry name" value="POLYISOPRENYL-TEICHOIC ACID--PEPTIDOGLYCAN TEICHOIC ACID TRANSFERASE TAGU"/>
    <property type="match status" value="1"/>
</dbReference>
<keyword evidence="6" id="KW-1185">Reference proteome</keyword>
<dbReference type="Gene3D" id="3.40.630.190">
    <property type="entry name" value="LCP protein"/>
    <property type="match status" value="1"/>
</dbReference>
<dbReference type="RefSeq" id="WP_068424374.1">
    <property type="nucleotide sequence ID" value="NZ_CP104874.1"/>
</dbReference>
<reference evidence="5 6" key="1">
    <citation type="submission" date="2022-09" db="EMBL/GenBank/DDBJ databases">
        <title>Complete genome sequence of Janibacter terrae strain COS04-44, PCL-degrading bacteria isolated from oil spilled coast.</title>
        <authorList>
            <person name="Park H."/>
            <person name="Kim J.Y."/>
            <person name="An S.H."/>
            <person name="Lee C.M."/>
            <person name="Weon H.-Y."/>
        </authorList>
    </citation>
    <scope>NUCLEOTIDE SEQUENCE [LARGE SCALE GENOMIC DNA]</scope>
    <source>
        <strain evidence="5 6">COS04-44</strain>
    </source>
</reference>
<dbReference type="Pfam" id="PF03816">
    <property type="entry name" value="LytR_cpsA_psr"/>
    <property type="match status" value="1"/>
</dbReference>
<evidence type="ECO:0000256" key="2">
    <source>
        <dbReference type="SAM" id="MobiDB-lite"/>
    </source>
</evidence>
<dbReference type="PANTHER" id="PTHR33392">
    <property type="entry name" value="POLYISOPRENYL-TEICHOIC ACID--PEPTIDOGLYCAN TEICHOIC ACID TRANSFERASE TAGU"/>
    <property type="match status" value="1"/>
</dbReference>
<keyword evidence="3" id="KW-1133">Transmembrane helix</keyword>
<name>A0ABZ2FG39_9MICO</name>
<protein>
    <submittedName>
        <fullName evidence="5">LCP family protein</fullName>
    </submittedName>
</protein>
<proteinExistence type="inferred from homology"/>
<evidence type="ECO:0000256" key="1">
    <source>
        <dbReference type="ARBA" id="ARBA00006068"/>
    </source>
</evidence>
<feature type="compositionally biased region" description="Acidic residues" evidence="2">
    <location>
        <begin position="1"/>
        <end position="13"/>
    </location>
</feature>
<evidence type="ECO:0000256" key="3">
    <source>
        <dbReference type="SAM" id="Phobius"/>
    </source>
</evidence>
<dbReference type="Proteomes" id="UP001381003">
    <property type="component" value="Chromosome"/>
</dbReference>
<evidence type="ECO:0000313" key="5">
    <source>
        <dbReference type="EMBL" id="WWF06283.1"/>
    </source>
</evidence>
<keyword evidence="3" id="KW-0472">Membrane</keyword>
<sequence length="337" mass="36401">MLEEFDDGQDETADGTGGEHPRRHRRLGRGRRIVVSVLALLLLVVVGVGGYGWFLSSKVDRNLKHEALLGSAAGQTTTSKGKKLVADEGTNYLLIGSDARPGETASRADVIQLVHVDQDRGQVWIIHFPRDLYVPIPGRGEDKINAAYAYGQSPLLVRTIQDLVGVKVDHVAKTDFEGFKNLTDALGGVTVNNSQPSPQFPRGSVDLDGERALLYVRERKTLAEGDISRGQRQQAWLKGIMAKTLTPGVLLNPGKLNAVIDAGTSNTVVDNSLTGGKIRSEAVKMRSVRGSDIHFVTAPFSGYGTAPDGGSIDVLDEQGMSELSDALRTDRMESYQP</sequence>
<feature type="region of interest" description="Disordered" evidence="2">
    <location>
        <begin position="1"/>
        <end position="24"/>
    </location>
</feature>
<accession>A0ABZ2FG39</accession>
<dbReference type="InterPro" id="IPR050922">
    <property type="entry name" value="LytR/CpsA/Psr_CW_biosynth"/>
</dbReference>